<dbReference type="InterPro" id="IPR002490">
    <property type="entry name" value="V-ATPase_116kDa_su"/>
</dbReference>
<feature type="transmembrane region" description="Helical" evidence="9">
    <location>
        <begin position="438"/>
        <end position="459"/>
    </location>
</feature>
<evidence type="ECO:0000256" key="5">
    <source>
        <dbReference type="ARBA" id="ARBA00022989"/>
    </source>
</evidence>
<feature type="transmembrane region" description="Helical" evidence="9">
    <location>
        <begin position="471"/>
        <end position="493"/>
    </location>
</feature>
<reference evidence="10 11" key="1">
    <citation type="submission" date="2019-05" db="EMBL/GenBank/DDBJ databases">
        <title>Complete genome sequencing of Anaerostipes rhamnosivorans.</title>
        <authorList>
            <person name="Bui T.P.N."/>
            <person name="de Vos W.M."/>
        </authorList>
    </citation>
    <scope>NUCLEOTIDE SEQUENCE [LARGE SCALE GENOMIC DNA]</scope>
    <source>
        <strain evidence="10 11">1y2</strain>
    </source>
</reference>
<dbReference type="OrthoDB" id="9803814at2"/>
<evidence type="ECO:0000256" key="4">
    <source>
        <dbReference type="ARBA" id="ARBA00022692"/>
    </source>
</evidence>
<sequence length="653" mass="74162">MIVKMKFITITGPKHDIDRVTNDYLSKYEIQLENALSELKTVDNLQPFTESNPYKKALEEADRFAGLLTQKKEDYLPELTSDQALRTISQAGKIFNDFKAKKEALELEEKNLTERMKMIEPFRPMQFVLREVFHYKFVKFRFGRVPLEYFEKMLEFIRQNPDVIFVEGVQNNSYGYGVYFTSRSKSEQIDAIFKSLHFERIFIPDEFVGTPEEAFVDLDKKLKILTAEKEKLNGKMAAALNESAGKIYAARELIATLSANFDVRKMAACVEDKHENFYIICGWMSEEDVKNFSEDIKNDRRLFLMVEDEHEDYFGEPPTKLDNPKVLKPFEMFVKMYGLPSHNEIDPTIFIAMTYPLIFGIMFGDLGQGLCLFAGGLLLYLMKKIDLAGIIAAAGACSAFFGWMYGSFFGFENVIQARWLKPQEAMMNVPGIGKMNTVFVAAIVFGMFLILLTMILHIVFSARSGNLGESLFGASGAAGLVFYGSAVLAIFLFATGRRLPGAVILTVMFGIPLLLIALKEPLSALAKKHKPEMQEGRLMFLVQAFFELFETLLSYFSNTLSFVRIGAFAVSHGAMMGVVMMLSGAEAGHINWAVIVFGNLFVCLMEGLIVGIQVLRLEYYEIFSRFYQGGGKEFKPYRHRKKQDITDQRRSSL</sequence>
<dbReference type="Pfam" id="PF01496">
    <property type="entry name" value="V_ATPase_I"/>
    <property type="match status" value="1"/>
</dbReference>
<keyword evidence="11" id="KW-1185">Reference proteome</keyword>
<accession>A0A4P8IF61</accession>
<dbReference type="PANTHER" id="PTHR11629">
    <property type="entry name" value="VACUOLAR PROTON ATPASES"/>
    <property type="match status" value="1"/>
</dbReference>
<evidence type="ECO:0000256" key="2">
    <source>
        <dbReference type="ARBA" id="ARBA00009904"/>
    </source>
</evidence>
<keyword evidence="3" id="KW-0813">Transport</keyword>
<evidence type="ECO:0000256" key="6">
    <source>
        <dbReference type="ARBA" id="ARBA00023065"/>
    </source>
</evidence>
<organism evidence="10 11">
    <name type="scientific">Anaerostipes rhamnosivorans</name>
    <dbReference type="NCBI Taxonomy" id="1229621"/>
    <lineage>
        <taxon>Bacteria</taxon>
        <taxon>Bacillati</taxon>
        <taxon>Bacillota</taxon>
        <taxon>Clostridia</taxon>
        <taxon>Lachnospirales</taxon>
        <taxon>Lachnospiraceae</taxon>
        <taxon>Anaerostipes</taxon>
    </lineage>
</organism>
<dbReference type="Proteomes" id="UP000298653">
    <property type="component" value="Chromosome"/>
</dbReference>
<protein>
    <submittedName>
        <fullName evidence="10">V-type ATP synthase subunit I</fullName>
    </submittedName>
</protein>
<evidence type="ECO:0000256" key="9">
    <source>
        <dbReference type="SAM" id="Phobius"/>
    </source>
</evidence>
<keyword evidence="7 9" id="KW-0472">Membrane</keyword>
<evidence type="ECO:0000313" key="10">
    <source>
        <dbReference type="EMBL" id="QCP35297.1"/>
    </source>
</evidence>
<dbReference type="GO" id="GO:0033179">
    <property type="term" value="C:proton-transporting V-type ATPase, V0 domain"/>
    <property type="evidence" value="ECO:0007669"/>
    <property type="project" value="InterPro"/>
</dbReference>
<keyword evidence="6" id="KW-0406">Ion transport</keyword>
<evidence type="ECO:0000256" key="3">
    <source>
        <dbReference type="ARBA" id="ARBA00022448"/>
    </source>
</evidence>
<keyword evidence="4 9" id="KW-0812">Transmembrane</keyword>
<keyword evidence="8" id="KW-0175">Coiled coil</keyword>
<dbReference type="RefSeq" id="WP_137328700.1">
    <property type="nucleotide sequence ID" value="NZ_CP040058.1"/>
</dbReference>
<name>A0A4P8IF61_9FIRM</name>
<gene>
    <name evidence="10" type="ORF">AR1Y2_1843</name>
</gene>
<evidence type="ECO:0000256" key="7">
    <source>
        <dbReference type="ARBA" id="ARBA00023136"/>
    </source>
</evidence>
<dbReference type="KEGG" id="arf:AR1Y2_1843"/>
<dbReference type="GO" id="GO:0046961">
    <property type="term" value="F:proton-transporting ATPase activity, rotational mechanism"/>
    <property type="evidence" value="ECO:0007669"/>
    <property type="project" value="InterPro"/>
</dbReference>
<feature type="coiled-coil region" evidence="8">
    <location>
        <begin position="215"/>
        <end position="242"/>
    </location>
</feature>
<feature type="transmembrane region" description="Helical" evidence="9">
    <location>
        <begin position="594"/>
        <end position="615"/>
    </location>
</feature>
<evidence type="ECO:0000256" key="1">
    <source>
        <dbReference type="ARBA" id="ARBA00004141"/>
    </source>
</evidence>
<dbReference type="GO" id="GO:0007035">
    <property type="term" value="P:vacuolar acidification"/>
    <property type="evidence" value="ECO:0007669"/>
    <property type="project" value="TreeGrafter"/>
</dbReference>
<proteinExistence type="inferred from homology"/>
<dbReference type="GO" id="GO:0051117">
    <property type="term" value="F:ATPase binding"/>
    <property type="evidence" value="ECO:0007669"/>
    <property type="project" value="TreeGrafter"/>
</dbReference>
<feature type="transmembrane region" description="Helical" evidence="9">
    <location>
        <begin position="357"/>
        <end position="380"/>
    </location>
</feature>
<evidence type="ECO:0000256" key="8">
    <source>
        <dbReference type="SAM" id="Coils"/>
    </source>
</evidence>
<evidence type="ECO:0000313" key="11">
    <source>
        <dbReference type="Proteomes" id="UP000298653"/>
    </source>
</evidence>
<feature type="transmembrane region" description="Helical" evidence="9">
    <location>
        <begin position="387"/>
        <end position="405"/>
    </location>
</feature>
<dbReference type="PANTHER" id="PTHR11629:SF63">
    <property type="entry name" value="V-TYPE PROTON ATPASE SUBUNIT A"/>
    <property type="match status" value="1"/>
</dbReference>
<feature type="transmembrane region" description="Helical" evidence="9">
    <location>
        <begin position="499"/>
        <end position="518"/>
    </location>
</feature>
<keyword evidence="5 9" id="KW-1133">Transmembrane helix</keyword>
<feature type="transmembrane region" description="Helical" evidence="9">
    <location>
        <begin position="562"/>
        <end position="582"/>
    </location>
</feature>
<comment type="similarity">
    <text evidence="2">Belongs to the V-ATPase 116 kDa subunit family.</text>
</comment>
<dbReference type="EMBL" id="CP040058">
    <property type="protein sequence ID" value="QCP35297.1"/>
    <property type="molecule type" value="Genomic_DNA"/>
</dbReference>
<dbReference type="AlphaFoldDB" id="A0A4P8IF61"/>
<comment type="subcellular location">
    <subcellularLocation>
        <location evidence="1">Membrane</location>
        <topology evidence="1">Multi-pass membrane protein</topology>
    </subcellularLocation>
</comment>
<dbReference type="GO" id="GO:0016471">
    <property type="term" value="C:vacuolar proton-transporting V-type ATPase complex"/>
    <property type="evidence" value="ECO:0007669"/>
    <property type="project" value="TreeGrafter"/>
</dbReference>